<gene>
    <name evidence="1" type="ORF">SPARVUS_LOCUS13220315</name>
</gene>
<organism evidence="1 2">
    <name type="scientific">Staurois parvus</name>
    <dbReference type="NCBI Taxonomy" id="386267"/>
    <lineage>
        <taxon>Eukaryota</taxon>
        <taxon>Metazoa</taxon>
        <taxon>Chordata</taxon>
        <taxon>Craniata</taxon>
        <taxon>Vertebrata</taxon>
        <taxon>Euteleostomi</taxon>
        <taxon>Amphibia</taxon>
        <taxon>Batrachia</taxon>
        <taxon>Anura</taxon>
        <taxon>Neobatrachia</taxon>
        <taxon>Ranoidea</taxon>
        <taxon>Ranidae</taxon>
        <taxon>Staurois</taxon>
    </lineage>
</organism>
<accession>A0ABN9G0D6</accession>
<proteinExistence type="predicted"/>
<evidence type="ECO:0000313" key="1">
    <source>
        <dbReference type="EMBL" id="CAI9602833.1"/>
    </source>
</evidence>
<sequence length="38" mass="4361">MICELFADWRSLCIYCNMGNRGGMTIWKLGHCPKARGQ</sequence>
<dbReference type="Proteomes" id="UP001162483">
    <property type="component" value="Unassembled WGS sequence"/>
</dbReference>
<reference evidence="1" key="1">
    <citation type="submission" date="2023-05" db="EMBL/GenBank/DDBJ databases">
        <authorList>
            <person name="Stuckert A."/>
        </authorList>
    </citation>
    <scope>NUCLEOTIDE SEQUENCE</scope>
</reference>
<keyword evidence="2" id="KW-1185">Reference proteome</keyword>
<protein>
    <submittedName>
        <fullName evidence="1">Uncharacterized protein</fullName>
    </submittedName>
</protein>
<name>A0ABN9G0D6_9NEOB</name>
<evidence type="ECO:0000313" key="2">
    <source>
        <dbReference type="Proteomes" id="UP001162483"/>
    </source>
</evidence>
<comment type="caution">
    <text evidence="1">The sequence shown here is derived from an EMBL/GenBank/DDBJ whole genome shotgun (WGS) entry which is preliminary data.</text>
</comment>
<dbReference type="EMBL" id="CATNWA010017744">
    <property type="protein sequence ID" value="CAI9602833.1"/>
    <property type="molecule type" value="Genomic_DNA"/>
</dbReference>